<organism evidence="2">
    <name type="scientific">Lotharella oceanica</name>
    <dbReference type="NCBI Taxonomy" id="641309"/>
    <lineage>
        <taxon>Eukaryota</taxon>
        <taxon>Sar</taxon>
        <taxon>Rhizaria</taxon>
        <taxon>Cercozoa</taxon>
        <taxon>Chlorarachniophyceae</taxon>
        <taxon>Lotharella</taxon>
    </lineage>
</organism>
<dbReference type="Gene3D" id="3.40.30.10">
    <property type="entry name" value="Glutaredoxin"/>
    <property type="match status" value="1"/>
</dbReference>
<proteinExistence type="predicted"/>
<dbReference type="PANTHER" id="PTHR45694:SF18">
    <property type="entry name" value="GLUTAREDOXIN-1-RELATED"/>
    <property type="match status" value="1"/>
</dbReference>
<dbReference type="PROSITE" id="PS51354">
    <property type="entry name" value="GLUTAREDOXIN_2"/>
    <property type="match status" value="1"/>
</dbReference>
<dbReference type="CDD" id="cd03419">
    <property type="entry name" value="GRX_GRXh_1_2_like"/>
    <property type="match status" value="1"/>
</dbReference>
<feature type="region of interest" description="Disordered" evidence="1">
    <location>
        <begin position="1"/>
        <end position="21"/>
    </location>
</feature>
<protein>
    <recommendedName>
        <fullName evidence="3">Glutaredoxin domain-containing protein</fullName>
    </recommendedName>
</protein>
<sequence>MDEASRRTEERKNRQTNAKGQTTMISPLARLMASSLRPTTKAVKKAAKEFIESRIKNADVIIFAKSTCPRCIEAKALFRSLVDQKYIYVSELDLEFPGDDPKKIVKKHKTTMAAVQDELWDATGCRTVPRIFVNGECLGGFDDVDELHKKGALRFVQS</sequence>
<dbReference type="GO" id="GO:0034599">
    <property type="term" value="P:cellular response to oxidative stress"/>
    <property type="evidence" value="ECO:0007669"/>
    <property type="project" value="TreeGrafter"/>
</dbReference>
<dbReference type="PANTHER" id="PTHR45694">
    <property type="entry name" value="GLUTAREDOXIN 2"/>
    <property type="match status" value="1"/>
</dbReference>
<dbReference type="EMBL" id="HBHP01025864">
    <property type="protein sequence ID" value="CAD9772078.1"/>
    <property type="molecule type" value="Transcribed_RNA"/>
</dbReference>
<accession>A0A7S2TWR0</accession>
<dbReference type="GO" id="GO:0005737">
    <property type="term" value="C:cytoplasm"/>
    <property type="evidence" value="ECO:0007669"/>
    <property type="project" value="TreeGrafter"/>
</dbReference>
<dbReference type="InterPro" id="IPR036249">
    <property type="entry name" value="Thioredoxin-like_sf"/>
</dbReference>
<gene>
    <name evidence="2" type="ORF">LSP00402_LOCUS16068</name>
</gene>
<dbReference type="AlphaFoldDB" id="A0A7S2TWR0"/>
<feature type="compositionally biased region" description="Basic and acidic residues" evidence="1">
    <location>
        <begin position="1"/>
        <end position="13"/>
    </location>
</feature>
<evidence type="ECO:0000256" key="1">
    <source>
        <dbReference type="SAM" id="MobiDB-lite"/>
    </source>
</evidence>
<evidence type="ECO:0008006" key="3">
    <source>
        <dbReference type="Google" id="ProtNLM"/>
    </source>
</evidence>
<evidence type="ECO:0000313" key="2">
    <source>
        <dbReference type="EMBL" id="CAD9772078.1"/>
    </source>
</evidence>
<dbReference type="GO" id="GO:0015038">
    <property type="term" value="F:glutathione disulfide oxidoreductase activity"/>
    <property type="evidence" value="ECO:0007669"/>
    <property type="project" value="TreeGrafter"/>
</dbReference>
<reference evidence="2" key="1">
    <citation type="submission" date="2021-01" db="EMBL/GenBank/DDBJ databases">
        <authorList>
            <person name="Corre E."/>
            <person name="Pelletier E."/>
            <person name="Niang G."/>
            <person name="Scheremetjew M."/>
            <person name="Finn R."/>
            <person name="Kale V."/>
            <person name="Holt S."/>
            <person name="Cochrane G."/>
            <person name="Meng A."/>
            <person name="Brown T."/>
            <person name="Cohen L."/>
        </authorList>
    </citation>
    <scope>NUCLEOTIDE SEQUENCE</scope>
    <source>
        <strain evidence="2">CCMP622</strain>
    </source>
</reference>
<name>A0A7S2TWR0_9EUKA</name>
<dbReference type="SUPFAM" id="SSF52833">
    <property type="entry name" value="Thioredoxin-like"/>
    <property type="match status" value="1"/>
</dbReference>